<sequence>MQIHMLRRNLHAATDQECTAIPNEMFVEFCESIPHRYQQGIDQNAEGTLKSDLWAKLGMVDLDSRVVLIKPSLDSAPQTFPEASVMSFTHRSTAFVNWACLECYIPIRD</sequence>
<evidence type="ECO:0000313" key="1">
    <source>
        <dbReference type="EMBL" id="GBL89226.1"/>
    </source>
</evidence>
<comment type="caution">
    <text evidence="1">The sequence shown here is derived from an EMBL/GenBank/DDBJ whole genome shotgun (WGS) entry which is preliminary data.</text>
</comment>
<proteinExistence type="predicted"/>
<accession>A0A4Y2BD49</accession>
<dbReference type="Proteomes" id="UP000499080">
    <property type="component" value="Unassembled WGS sequence"/>
</dbReference>
<protein>
    <submittedName>
        <fullName evidence="1">Uncharacterized protein</fullName>
    </submittedName>
</protein>
<dbReference type="EMBL" id="BGPR01000064">
    <property type="protein sequence ID" value="GBL89226.1"/>
    <property type="molecule type" value="Genomic_DNA"/>
</dbReference>
<organism evidence="1 2">
    <name type="scientific">Araneus ventricosus</name>
    <name type="common">Orbweaver spider</name>
    <name type="synonym">Epeira ventricosa</name>
    <dbReference type="NCBI Taxonomy" id="182803"/>
    <lineage>
        <taxon>Eukaryota</taxon>
        <taxon>Metazoa</taxon>
        <taxon>Ecdysozoa</taxon>
        <taxon>Arthropoda</taxon>
        <taxon>Chelicerata</taxon>
        <taxon>Arachnida</taxon>
        <taxon>Araneae</taxon>
        <taxon>Araneomorphae</taxon>
        <taxon>Entelegynae</taxon>
        <taxon>Araneoidea</taxon>
        <taxon>Araneidae</taxon>
        <taxon>Araneus</taxon>
    </lineage>
</organism>
<gene>
    <name evidence="1" type="ORF">AVEN_225777_1</name>
</gene>
<evidence type="ECO:0000313" key="2">
    <source>
        <dbReference type="Proteomes" id="UP000499080"/>
    </source>
</evidence>
<dbReference type="AlphaFoldDB" id="A0A4Y2BD49"/>
<name>A0A4Y2BD49_ARAVE</name>
<keyword evidence="2" id="KW-1185">Reference proteome</keyword>
<reference evidence="1 2" key="1">
    <citation type="journal article" date="2019" name="Sci. Rep.">
        <title>Orb-weaving spider Araneus ventricosus genome elucidates the spidroin gene catalogue.</title>
        <authorList>
            <person name="Kono N."/>
            <person name="Nakamura H."/>
            <person name="Ohtoshi R."/>
            <person name="Moran D.A.P."/>
            <person name="Shinohara A."/>
            <person name="Yoshida Y."/>
            <person name="Fujiwara M."/>
            <person name="Mori M."/>
            <person name="Tomita M."/>
            <person name="Arakawa K."/>
        </authorList>
    </citation>
    <scope>NUCLEOTIDE SEQUENCE [LARGE SCALE GENOMIC DNA]</scope>
</reference>